<name>A0A7T8GWF3_CALRO</name>
<dbReference type="OrthoDB" id="8907274at2759"/>
<accession>A0A7T8GWF3</accession>
<sequence>YQAYHPGMCRLSEGGGVSFTGKDVLDSLRSFPSGHAQTGFFSAIVALFRVRFGRRKDGCLANDA</sequence>
<dbReference type="Proteomes" id="UP000595437">
    <property type="component" value="Chromosome 14"/>
</dbReference>
<gene>
    <name evidence="1" type="ORF">FKW44_019825</name>
</gene>
<keyword evidence="2" id="KW-1185">Reference proteome</keyword>
<keyword evidence="1" id="KW-0378">Hydrolase</keyword>
<protein>
    <submittedName>
        <fullName evidence="1">Lipid phosphate phosphohydrolase 2</fullName>
    </submittedName>
</protein>
<dbReference type="EMBL" id="CP045903">
    <property type="protein sequence ID" value="QQP39063.1"/>
    <property type="molecule type" value="Genomic_DNA"/>
</dbReference>
<evidence type="ECO:0000313" key="1">
    <source>
        <dbReference type="EMBL" id="QQP39063.1"/>
    </source>
</evidence>
<organism evidence="1 2">
    <name type="scientific">Caligus rogercresseyi</name>
    <name type="common">Sea louse</name>
    <dbReference type="NCBI Taxonomy" id="217165"/>
    <lineage>
        <taxon>Eukaryota</taxon>
        <taxon>Metazoa</taxon>
        <taxon>Ecdysozoa</taxon>
        <taxon>Arthropoda</taxon>
        <taxon>Crustacea</taxon>
        <taxon>Multicrustacea</taxon>
        <taxon>Hexanauplia</taxon>
        <taxon>Copepoda</taxon>
        <taxon>Siphonostomatoida</taxon>
        <taxon>Caligidae</taxon>
        <taxon>Caligus</taxon>
    </lineage>
</organism>
<dbReference type="AlphaFoldDB" id="A0A7T8GWF3"/>
<proteinExistence type="predicted"/>
<reference evidence="2" key="1">
    <citation type="submission" date="2021-01" db="EMBL/GenBank/DDBJ databases">
        <title>Caligus Genome Assembly.</title>
        <authorList>
            <person name="Gallardo-Escarate C."/>
        </authorList>
    </citation>
    <scope>NUCLEOTIDE SEQUENCE [LARGE SCALE GENOMIC DNA]</scope>
</reference>
<evidence type="ECO:0000313" key="2">
    <source>
        <dbReference type="Proteomes" id="UP000595437"/>
    </source>
</evidence>
<dbReference type="GO" id="GO:0016787">
    <property type="term" value="F:hydrolase activity"/>
    <property type="evidence" value="ECO:0007669"/>
    <property type="project" value="UniProtKB-KW"/>
</dbReference>
<feature type="non-terminal residue" evidence="1">
    <location>
        <position position="1"/>
    </location>
</feature>